<name>A0A0A0I4T4_CLONO</name>
<dbReference type="GO" id="GO:0043565">
    <property type="term" value="F:sequence-specific DNA binding"/>
    <property type="evidence" value="ECO:0007669"/>
    <property type="project" value="InterPro"/>
</dbReference>
<dbReference type="Proteomes" id="UP000030012">
    <property type="component" value="Unassembled WGS sequence"/>
</dbReference>
<dbReference type="InterPro" id="IPR053142">
    <property type="entry name" value="PchR_regulatory_protein"/>
</dbReference>
<keyword evidence="1" id="KW-0805">Transcription regulation</keyword>
<accession>A0A0A0I4T4</accession>
<dbReference type="AlphaFoldDB" id="A0A0A0I4T4"/>
<gene>
    <name evidence="5" type="ORF">Z968_08630</name>
</gene>
<dbReference type="SUPFAM" id="SSF46689">
    <property type="entry name" value="Homeodomain-like"/>
    <property type="match status" value="2"/>
</dbReference>
<feature type="domain" description="HTH araC/xylS-type" evidence="4">
    <location>
        <begin position="227"/>
        <end position="325"/>
    </location>
</feature>
<sequence>MGGKNIVDIYYKYIEDEYCYKTCDELLGKRYLIGDKAKLGDFSRMKIEDGLEISRVNINNKMNMDFYNKGFEDNILEIGYCYSGSMKVQSLPSNKEYDINAGDIFVYKTLNNVDYFKFKYQVYNCISVHINFNSIKNAINPIWEDKMIDEWKLKLDRIFKKDVLIVEKVPYEIKKIADEMQNISINTMMDYIKLKLNCIRFLAEFLEITDRNKETKGISNYEDDIVIGAKKLIDENLQDTPSVKEIAIQLETSLYKLQQAFKHITGDTVYEYIKRIKMEKAKKLLRDTEMSIMEITNEIGYENPSKFAALFKNYNNITPLKYRKLRKS</sequence>
<protein>
    <submittedName>
        <fullName evidence="5">AraC family transcriptional regulator</fullName>
    </submittedName>
</protein>
<evidence type="ECO:0000256" key="2">
    <source>
        <dbReference type="ARBA" id="ARBA00023125"/>
    </source>
</evidence>
<dbReference type="OrthoDB" id="9772607at2"/>
<dbReference type="PROSITE" id="PS00041">
    <property type="entry name" value="HTH_ARAC_FAMILY_1"/>
    <property type="match status" value="1"/>
</dbReference>
<evidence type="ECO:0000313" key="6">
    <source>
        <dbReference type="Proteomes" id="UP000030012"/>
    </source>
</evidence>
<organism evidence="5 6">
    <name type="scientific">Clostridium novyi A str. 4552</name>
    <dbReference type="NCBI Taxonomy" id="1444289"/>
    <lineage>
        <taxon>Bacteria</taxon>
        <taxon>Bacillati</taxon>
        <taxon>Bacillota</taxon>
        <taxon>Clostridia</taxon>
        <taxon>Eubacteriales</taxon>
        <taxon>Clostridiaceae</taxon>
        <taxon>Clostridium</taxon>
    </lineage>
</organism>
<dbReference type="Gene3D" id="1.10.10.60">
    <property type="entry name" value="Homeodomain-like"/>
    <property type="match status" value="2"/>
</dbReference>
<evidence type="ECO:0000313" key="5">
    <source>
        <dbReference type="EMBL" id="KGM95633.1"/>
    </source>
</evidence>
<evidence type="ECO:0000256" key="1">
    <source>
        <dbReference type="ARBA" id="ARBA00023015"/>
    </source>
</evidence>
<dbReference type="InterPro" id="IPR018062">
    <property type="entry name" value="HTH_AraC-typ_CS"/>
</dbReference>
<dbReference type="PANTHER" id="PTHR47893:SF1">
    <property type="entry name" value="REGULATORY PROTEIN PCHR"/>
    <property type="match status" value="1"/>
</dbReference>
<keyword evidence="2" id="KW-0238">DNA-binding</keyword>
<proteinExistence type="predicted"/>
<evidence type="ECO:0000256" key="3">
    <source>
        <dbReference type="ARBA" id="ARBA00023163"/>
    </source>
</evidence>
<evidence type="ECO:0000259" key="4">
    <source>
        <dbReference type="PROSITE" id="PS01124"/>
    </source>
</evidence>
<dbReference type="Pfam" id="PF12833">
    <property type="entry name" value="HTH_18"/>
    <property type="match status" value="1"/>
</dbReference>
<comment type="caution">
    <text evidence="5">The sequence shown here is derived from an EMBL/GenBank/DDBJ whole genome shotgun (WGS) entry which is preliminary data.</text>
</comment>
<dbReference type="GO" id="GO:0003700">
    <property type="term" value="F:DNA-binding transcription factor activity"/>
    <property type="evidence" value="ECO:0007669"/>
    <property type="project" value="InterPro"/>
</dbReference>
<keyword evidence="3" id="KW-0804">Transcription</keyword>
<reference evidence="5 6" key="1">
    <citation type="submission" date="2014-01" db="EMBL/GenBank/DDBJ databases">
        <title>Plasmidome dynamics in the species complex Clostridium novyi sensu lato converts strains of independent lineages into distinctly different pathogens.</title>
        <authorList>
            <person name="Skarin H."/>
            <person name="Segerman B."/>
        </authorList>
    </citation>
    <scope>NUCLEOTIDE SEQUENCE [LARGE SCALE GENOMIC DNA]</scope>
    <source>
        <strain evidence="5 6">4552</strain>
    </source>
</reference>
<dbReference type="InterPro" id="IPR009057">
    <property type="entry name" value="Homeodomain-like_sf"/>
</dbReference>
<dbReference type="PANTHER" id="PTHR47893">
    <property type="entry name" value="REGULATORY PROTEIN PCHR"/>
    <property type="match status" value="1"/>
</dbReference>
<dbReference type="EMBL" id="JENJ01000035">
    <property type="protein sequence ID" value="KGM95633.1"/>
    <property type="molecule type" value="Genomic_DNA"/>
</dbReference>
<dbReference type="InterPro" id="IPR018060">
    <property type="entry name" value="HTH_AraC"/>
</dbReference>
<dbReference type="SMART" id="SM00342">
    <property type="entry name" value="HTH_ARAC"/>
    <property type="match status" value="1"/>
</dbReference>
<dbReference type="PROSITE" id="PS01124">
    <property type="entry name" value="HTH_ARAC_FAMILY_2"/>
    <property type="match status" value="1"/>
</dbReference>